<name>A0A835YJ18_9STRA</name>
<dbReference type="Gene3D" id="2.130.10.10">
    <property type="entry name" value="YVTN repeat-like/Quinoprotein amine dehydrogenase"/>
    <property type="match status" value="1"/>
</dbReference>
<dbReference type="EMBL" id="JAFCMP010000538">
    <property type="protein sequence ID" value="KAG5176267.1"/>
    <property type="molecule type" value="Genomic_DNA"/>
</dbReference>
<gene>
    <name evidence="2" type="ORF">JKP88DRAFT_351120</name>
</gene>
<dbReference type="GO" id="GO:0000423">
    <property type="term" value="P:mitophagy"/>
    <property type="evidence" value="ECO:0007669"/>
    <property type="project" value="TreeGrafter"/>
</dbReference>
<dbReference type="SMART" id="SM00320">
    <property type="entry name" value="WD40"/>
    <property type="match status" value="5"/>
</dbReference>
<sequence length="564" mass="59541">MILIPHSFRACLQYDAEYVELETDQPYCTIAVVFSPDGTTFASTHGDHTVKVTDFATAKLLRCFAGHPRTPWTVKYHPTNSNLLASGCLGGELRVWDVQQGTCLKVYSFGDSVISLSFHPTSSVLAISSGRRVHTWAYDKQQLPHCEMQNDRNVRCVCFNPKDGGSLLIAVANGMQAGGGAGSTAASKTPTFTLTMWDFDLSAALSGTVPALMRQRVVLSRALLYNDSGVDLSACGRFLCGCAEFWVEERPQQQDQHAEAAAATAAAAAAAWEDKLGVRRVRDLIARGSTVGLKRPLSLQVSTWDQGGAREDAGHEACPTNTPRALTPDSPWGIDCLQADTTPERPGRYVPHLVLLQLRWGRGPDCGHRWCEGSAGCGGEGSVRLLQASTLSFNALGITSIKFSPLARYMLLGRGVRDVASEDIEDDQELMPATCIYRCKDLTMVNMLNTESDDVNCARFHPTPGMGFAYGARQGGVRLMRCAPAPPAPGAVATGLVSGTLLQPRPIPCRGEGRGGEAGGGCGGAGGGAGGGVWGFAPTPMPTVTAAAAPAARVAAAAMPAGGG</sequence>
<dbReference type="InterPro" id="IPR052596">
    <property type="entry name" value="AMBRA1_autophagy"/>
</dbReference>
<dbReference type="GO" id="GO:0000045">
    <property type="term" value="P:autophagosome assembly"/>
    <property type="evidence" value="ECO:0007669"/>
    <property type="project" value="TreeGrafter"/>
</dbReference>
<dbReference type="Proteomes" id="UP000664859">
    <property type="component" value="Unassembled WGS sequence"/>
</dbReference>
<dbReference type="Pfam" id="PF00400">
    <property type="entry name" value="WD40"/>
    <property type="match status" value="2"/>
</dbReference>
<reference evidence="2" key="1">
    <citation type="submission" date="2021-02" db="EMBL/GenBank/DDBJ databases">
        <title>First Annotated Genome of the Yellow-green Alga Tribonema minus.</title>
        <authorList>
            <person name="Mahan K.M."/>
        </authorList>
    </citation>
    <scope>NUCLEOTIDE SEQUENCE</scope>
    <source>
        <strain evidence="2">UTEX B ZZ1240</strain>
    </source>
</reference>
<dbReference type="InterPro" id="IPR036322">
    <property type="entry name" value="WD40_repeat_dom_sf"/>
</dbReference>
<dbReference type="PANTHER" id="PTHR22874">
    <property type="entry name" value="ACTIVATING MOLECULE IN BECN1-REGULATED AUTOPHAGY PROTEIN 1"/>
    <property type="match status" value="1"/>
</dbReference>
<dbReference type="GO" id="GO:1990756">
    <property type="term" value="F:ubiquitin-like ligase-substrate adaptor activity"/>
    <property type="evidence" value="ECO:0007669"/>
    <property type="project" value="TreeGrafter"/>
</dbReference>
<evidence type="ECO:0000313" key="3">
    <source>
        <dbReference type="Proteomes" id="UP000664859"/>
    </source>
</evidence>
<evidence type="ECO:0000256" key="1">
    <source>
        <dbReference type="PROSITE-ProRule" id="PRU00221"/>
    </source>
</evidence>
<dbReference type="PANTHER" id="PTHR22874:SF1">
    <property type="entry name" value="ACTIVATING MOLECULE IN BECN1-REGULATED AUTOPHAGY PROTEIN 1"/>
    <property type="match status" value="1"/>
</dbReference>
<dbReference type="SUPFAM" id="SSF50978">
    <property type="entry name" value="WD40 repeat-like"/>
    <property type="match status" value="1"/>
</dbReference>
<feature type="repeat" description="WD" evidence="1">
    <location>
        <begin position="64"/>
        <end position="106"/>
    </location>
</feature>
<dbReference type="AlphaFoldDB" id="A0A835YJ18"/>
<dbReference type="InterPro" id="IPR001680">
    <property type="entry name" value="WD40_rpt"/>
</dbReference>
<dbReference type="GO" id="GO:0080008">
    <property type="term" value="C:Cul4-RING E3 ubiquitin ligase complex"/>
    <property type="evidence" value="ECO:0007669"/>
    <property type="project" value="TreeGrafter"/>
</dbReference>
<proteinExistence type="predicted"/>
<protein>
    <submittedName>
        <fullName evidence="2">WD40-repeat-containing domain protein</fullName>
    </submittedName>
</protein>
<dbReference type="OrthoDB" id="6363363at2759"/>
<keyword evidence="1" id="KW-0853">WD repeat</keyword>
<evidence type="ECO:0000313" key="2">
    <source>
        <dbReference type="EMBL" id="KAG5176267.1"/>
    </source>
</evidence>
<dbReference type="PROSITE" id="PS50082">
    <property type="entry name" value="WD_REPEATS_2"/>
    <property type="match status" value="1"/>
</dbReference>
<accession>A0A835YJ18</accession>
<keyword evidence="3" id="KW-1185">Reference proteome</keyword>
<dbReference type="InterPro" id="IPR015943">
    <property type="entry name" value="WD40/YVTN_repeat-like_dom_sf"/>
</dbReference>
<organism evidence="2 3">
    <name type="scientific">Tribonema minus</name>
    <dbReference type="NCBI Taxonomy" id="303371"/>
    <lineage>
        <taxon>Eukaryota</taxon>
        <taxon>Sar</taxon>
        <taxon>Stramenopiles</taxon>
        <taxon>Ochrophyta</taxon>
        <taxon>PX clade</taxon>
        <taxon>Xanthophyceae</taxon>
        <taxon>Tribonematales</taxon>
        <taxon>Tribonemataceae</taxon>
        <taxon>Tribonema</taxon>
    </lineage>
</organism>
<comment type="caution">
    <text evidence="2">The sequence shown here is derived from an EMBL/GenBank/DDBJ whole genome shotgun (WGS) entry which is preliminary data.</text>
</comment>